<name>A0AA96V5E1_9EURY</name>
<dbReference type="Pfam" id="PF00582">
    <property type="entry name" value="Usp"/>
    <property type="match status" value="1"/>
</dbReference>
<dbReference type="InterPro" id="IPR006016">
    <property type="entry name" value="UspA"/>
</dbReference>
<dbReference type="RefSeq" id="WP_338102557.1">
    <property type="nucleotide sequence ID" value="NZ_CP131060.1"/>
</dbReference>
<dbReference type="AlphaFoldDB" id="A0AA96V5E1"/>
<accession>A0AA96V5E1</accession>
<keyword evidence="4" id="KW-1185">Reference proteome</keyword>
<dbReference type="SUPFAM" id="SSF52402">
    <property type="entry name" value="Adenine nucleotide alpha hydrolases-like"/>
    <property type="match status" value="1"/>
</dbReference>
<dbReference type="Gene3D" id="3.40.50.620">
    <property type="entry name" value="HUPs"/>
    <property type="match status" value="1"/>
</dbReference>
<reference evidence="3 4" key="1">
    <citation type="submission" date="2023-07" db="EMBL/GenBank/DDBJ databases">
        <title>Closed genoem sequence of Methanosarcinaceae archaeon Ac7.</title>
        <authorList>
            <person name="Poehlein A."/>
            <person name="Protasov E."/>
            <person name="Platt K."/>
            <person name="Reeh H."/>
            <person name="Daniel R."/>
            <person name="Brune A."/>
        </authorList>
    </citation>
    <scope>NUCLEOTIDE SEQUENCE [LARGE SCALE GENOMIC DNA]</scope>
    <source>
        <strain evidence="3 4">Ac7</strain>
    </source>
</reference>
<proteinExistence type="inferred from homology"/>
<dbReference type="InterPro" id="IPR014729">
    <property type="entry name" value="Rossmann-like_a/b/a_fold"/>
</dbReference>
<dbReference type="PANTHER" id="PTHR46268:SF6">
    <property type="entry name" value="UNIVERSAL STRESS PROTEIN UP12"/>
    <property type="match status" value="1"/>
</dbReference>
<dbReference type="EMBL" id="CP131060">
    <property type="protein sequence ID" value="WNY26230.1"/>
    <property type="molecule type" value="Genomic_DNA"/>
</dbReference>
<comment type="similarity">
    <text evidence="1">Belongs to the universal stress protein A family.</text>
</comment>
<dbReference type="PANTHER" id="PTHR46268">
    <property type="entry name" value="STRESS RESPONSE PROTEIN NHAX"/>
    <property type="match status" value="1"/>
</dbReference>
<dbReference type="PRINTS" id="PR01438">
    <property type="entry name" value="UNVRSLSTRESS"/>
</dbReference>
<dbReference type="GeneID" id="89230898"/>
<evidence type="ECO:0000259" key="2">
    <source>
        <dbReference type="Pfam" id="PF00582"/>
    </source>
</evidence>
<sequence>MDEKLYQKIIVATDGTDYVKKAINTAISLSKLTGAELYAVYVADVSNITPTSAEWVLVSENIKKESDAALEYFKMEAEKAGVKYQTISLSGSAPGEIVQYANQINADLIIVGATGKKTLERILLGSVSEKIVRTAKQQVLIVRYDTAENKN</sequence>
<evidence type="ECO:0000313" key="4">
    <source>
        <dbReference type="Proteomes" id="UP001303587"/>
    </source>
</evidence>
<dbReference type="CDD" id="cd00293">
    <property type="entry name" value="USP-like"/>
    <property type="match status" value="1"/>
</dbReference>
<feature type="domain" description="UspA" evidence="2">
    <location>
        <begin position="6"/>
        <end position="143"/>
    </location>
</feature>
<protein>
    <submittedName>
        <fullName evidence="3">Universal stress protein</fullName>
    </submittedName>
</protein>
<dbReference type="InterPro" id="IPR006015">
    <property type="entry name" value="Universal_stress_UspA"/>
</dbReference>
<organism evidence="3 4">
    <name type="scientific">Methanolapillus millepedarum</name>
    <dbReference type="NCBI Taxonomy" id="3028296"/>
    <lineage>
        <taxon>Archaea</taxon>
        <taxon>Methanobacteriati</taxon>
        <taxon>Methanobacteriota</taxon>
        <taxon>Stenosarchaea group</taxon>
        <taxon>Methanomicrobia</taxon>
        <taxon>Methanosarcinales</taxon>
        <taxon>Methanosarcinaceae</taxon>
        <taxon>Methanolapillus</taxon>
    </lineage>
</organism>
<gene>
    <name evidence="3" type="ORF">MsAc7_18050</name>
</gene>
<evidence type="ECO:0000313" key="3">
    <source>
        <dbReference type="EMBL" id="WNY26230.1"/>
    </source>
</evidence>
<dbReference type="Proteomes" id="UP001303587">
    <property type="component" value="Chromosome"/>
</dbReference>
<evidence type="ECO:0000256" key="1">
    <source>
        <dbReference type="ARBA" id="ARBA00008791"/>
    </source>
</evidence>